<accession>A0A5P2X6E8</accession>
<dbReference type="EMBL" id="JACHJD010000023">
    <property type="protein sequence ID" value="MBB5109076.1"/>
    <property type="molecule type" value="Genomic_DNA"/>
</dbReference>
<evidence type="ECO:0000313" key="5">
    <source>
        <dbReference type="Proteomes" id="UP000326505"/>
    </source>
</evidence>
<dbReference type="KEGG" id="sspb:CP982_15815"/>
<evidence type="ECO:0000256" key="1">
    <source>
        <dbReference type="SAM" id="MobiDB-lite"/>
    </source>
</evidence>
<evidence type="ECO:0000313" key="3">
    <source>
        <dbReference type="EMBL" id="MBB5109076.1"/>
    </source>
</evidence>
<dbReference type="RefSeq" id="WP_150511133.1">
    <property type="nucleotide sequence ID" value="NZ_BMSQ01000019.1"/>
</dbReference>
<keyword evidence="2" id="KW-0472">Membrane</keyword>
<feature type="compositionally biased region" description="Low complexity" evidence="1">
    <location>
        <begin position="38"/>
        <end position="92"/>
    </location>
</feature>
<feature type="compositionally biased region" description="Low complexity" evidence="1">
    <location>
        <begin position="1"/>
        <end position="15"/>
    </location>
</feature>
<keyword evidence="2" id="KW-0812">Transmembrane</keyword>
<reference evidence="3 6" key="2">
    <citation type="submission" date="2020-08" db="EMBL/GenBank/DDBJ databases">
        <title>Genomic Encyclopedia of Type Strains, Phase III (KMG-III): the genomes of soil and plant-associated and newly described type strains.</title>
        <authorList>
            <person name="Whitman W."/>
        </authorList>
    </citation>
    <scope>NUCLEOTIDE SEQUENCE [LARGE SCALE GENOMIC DNA]</scope>
    <source>
        <strain evidence="3 6">CECT 3146</strain>
    </source>
</reference>
<reference evidence="4 5" key="1">
    <citation type="submission" date="2017-09" db="EMBL/GenBank/DDBJ databases">
        <authorList>
            <person name="Lee N."/>
            <person name="Cho B.-K."/>
        </authorList>
    </citation>
    <scope>NUCLEOTIDE SEQUENCE [LARGE SCALE GENOMIC DNA]</scope>
    <source>
        <strain evidence="4 5">ATCC 27465</strain>
    </source>
</reference>
<organism evidence="4 5">
    <name type="scientific">Streptomyces spectabilis</name>
    <dbReference type="NCBI Taxonomy" id="68270"/>
    <lineage>
        <taxon>Bacteria</taxon>
        <taxon>Bacillati</taxon>
        <taxon>Actinomycetota</taxon>
        <taxon>Actinomycetes</taxon>
        <taxon>Kitasatosporales</taxon>
        <taxon>Streptomycetaceae</taxon>
        <taxon>Streptomyces</taxon>
    </lineage>
</organism>
<dbReference type="OrthoDB" id="4350888at2"/>
<keyword evidence="6" id="KW-1185">Reference proteome</keyword>
<dbReference type="Proteomes" id="UP000549009">
    <property type="component" value="Unassembled WGS sequence"/>
</dbReference>
<evidence type="ECO:0000313" key="6">
    <source>
        <dbReference type="Proteomes" id="UP000549009"/>
    </source>
</evidence>
<dbReference type="Proteomes" id="UP000326505">
    <property type="component" value="Chromosome"/>
</dbReference>
<name>A0A5P2X6E8_STRST</name>
<protein>
    <submittedName>
        <fullName evidence="4">Uncharacterized protein</fullName>
    </submittedName>
</protein>
<feature type="compositionally biased region" description="Basic and acidic residues" evidence="1">
    <location>
        <begin position="192"/>
        <end position="203"/>
    </location>
</feature>
<keyword evidence="2" id="KW-1133">Transmembrane helix</keyword>
<feature type="region of interest" description="Disordered" evidence="1">
    <location>
        <begin position="1"/>
        <end position="116"/>
    </location>
</feature>
<evidence type="ECO:0000313" key="4">
    <source>
        <dbReference type="EMBL" id="QEV60021.1"/>
    </source>
</evidence>
<feature type="compositionally biased region" description="Gly residues" evidence="1">
    <location>
        <begin position="147"/>
        <end position="157"/>
    </location>
</feature>
<proteinExistence type="predicted"/>
<dbReference type="EMBL" id="CP023690">
    <property type="protein sequence ID" value="QEV60021.1"/>
    <property type="molecule type" value="Genomic_DNA"/>
</dbReference>
<feature type="transmembrane region" description="Helical" evidence="2">
    <location>
        <begin position="118"/>
        <end position="137"/>
    </location>
</feature>
<gene>
    <name evidence="4" type="ORF">CP982_15815</name>
    <name evidence="3" type="ORF">FHS40_008202</name>
</gene>
<feature type="compositionally biased region" description="Pro residues" evidence="1">
    <location>
        <begin position="93"/>
        <end position="110"/>
    </location>
</feature>
<feature type="region of interest" description="Disordered" evidence="1">
    <location>
        <begin position="137"/>
        <end position="203"/>
    </location>
</feature>
<evidence type="ECO:0000256" key="2">
    <source>
        <dbReference type="SAM" id="Phobius"/>
    </source>
</evidence>
<dbReference type="AlphaFoldDB" id="A0A5P2X6E8"/>
<sequence>MSHNQPGPYSGQQPQQPGPYGGQQPQQPGPYGGGQPGPHGQQPPQQPGYGQQPPAPQPGYGYPPQAPQQPGYPQQAPYGQPQAPYGQPQAPYGQPPQAPYGQVPPPPPPSGGGKKTGAIIGAVAVVAAIAVGGYFVFAGNDSDSDSKGGGSGKGGGSVAVKDDGPHKLTTPDTVLDGTYKLKPGSAKNDSMSPEKAKEAEEHGVKNAKDVEAQYEFGSDDNPLGQKLFQFNGLYGEIDDPEAVVDKMFGSVEEKAAKDNGSAKVTLVGSPETVKPAGLDGATMKCQEMKYSFGAAAATGAKGPKEMSMATCIWGDKSTIGVGITADMANVMAGKSADLEEGAEKTAKFRTEVRVKA</sequence>